<protein>
    <submittedName>
        <fullName evidence="2">Uncharacterized protein</fullName>
    </submittedName>
</protein>
<organism evidence="2 3">
    <name type="scientific">Protopolystoma xenopodis</name>
    <dbReference type="NCBI Taxonomy" id="117903"/>
    <lineage>
        <taxon>Eukaryota</taxon>
        <taxon>Metazoa</taxon>
        <taxon>Spiralia</taxon>
        <taxon>Lophotrochozoa</taxon>
        <taxon>Platyhelminthes</taxon>
        <taxon>Monogenea</taxon>
        <taxon>Polyopisthocotylea</taxon>
        <taxon>Polystomatidea</taxon>
        <taxon>Polystomatidae</taxon>
        <taxon>Protopolystoma</taxon>
    </lineage>
</organism>
<keyword evidence="1" id="KW-0472">Membrane</keyword>
<keyword evidence="1" id="KW-1133">Transmembrane helix</keyword>
<name>A0A3S5CUS7_9PLAT</name>
<dbReference type="EMBL" id="CAAALY010260605">
    <property type="protein sequence ID" value="VEL39247.1"/>
    <property type="molecule type" value="Genomic_DNA"/>
</dbReference>
<proteinExistence type="predicted"/>
<evidence type="ECO:0000313" key="3">
    <source>
        <dbReference type="Proteomes" id="UP000784294"/>
    </source>
</evidence>
<accession>A0A3S5CUS7</accession>
<keyword evidence="3" id="KW-1185">Reference proteome</keyword>
<feature type="transmembrane region" description="Helical" evidence="1">
    <location>
        <begin position="22"/>
        <end position="46"/>
    </location>
</feature>
<gene>
    <name evidence="2" type="ORF">PXEA_LOCUS32687</name>
</gene>
<evidence type="ECO:0000313" key="2">
    <source>
        <dbReference type="EMBL" id="VEL39247.1"/>
    </source>
</evidence>
<sequence>MQSGFSPLFLASINAALELIDFLYITFFTAYFIAIISLNLVFVLFLNHSSSPSNLNHDNNKRLDRSRLKPVASRKKEQAFATAIRVQGAASTPQRPAVSLSCTTASNSSSMASLQTATRDVFPALGAEPLATSMLNVTALDEFEAKESKAAYTMPVESMKTKFVVPFSSVPRRASCTISQSSSSLSSCLYPKTEAPVTSLPDPKSVVSIQPGAVSPIIISAADNVLASGVSTVSQVPRFTPIGLGLKLAAEVNRLDELNASIQQLADLEALHQLSATQADTLTLAQLMKVSLSTSIP</sequence>
<dbReference type="OrthoDB" id="306254at2759"/>
<dbReference type="Proteomes" id="UP000784294">
    <property type="component" value="Unassembled WGS sequence"/>
</dbReference>
<comment type="caution">
    <text evidence="2">The sequence shown here is derived from an EMBL/GenBank/DDBJ whole genome shotgun (WGS) entry which is preliminary data.</text>
</comment>
<evidence type="ECO:0000256" key="1">
    <source>
        <dbReference type="SAM" id="Phobius"/>
    </source>
</evidence>
<reference evidence="2" key="1">
    <citation type="submission" date="2018-11" db="EMBL/GenBank/DDBJ databases">
        <authorList>
            <consortium name="Pathogen Informatics"/>
        </authorList>
    </citation>
    <scope>NUCLEOTIDE SEQUENCE</scope>
</reference>
<keyword evidence="1" id="KW-0812">Transmembrane</keyword>
<dbReference type="AlphaFoldDB" id="A0A3S5CUS7"/>